<dbReference type="GO" id="GO:2001243">
    <property type="term" value="P:negative regulation of intrinsic apoptotic signaling pathway"/>
    <property type="evidence" value="ECO:0007669"/>
    <property type="project" value="Ensembl"/>
</dbReference>
<dbReference type="GO" id="GO:0042255">
    <property type="term" value="P:ribosome assembly"/>
    <property type="evidence" value="ECO:0007669"/>
    <property type="project" value="Ensembl"/>
</dbReference>
<dbReference type="FunFam" id="2.130.10.10:FF:000976">
    <property type="entry name" value="Eukaryotic translation initiation factor 2A"/>
    <property type="match status" value="1"/>
</dbReference>
<dbReference type="PANTHER" id="PTHR13227:SF0">
    <property type="entry name" value="EUKARYOTIC TRANSLATION INITIATION FACTOR 2A"/>
    <property type="match status" value="1"/>
</dbReference>
<dbReference type="Proteomes" id="UP000694392">
    <property type="component" value="Unplaced"/>
</dbReference>
<feature type="compositionally biased region" description="Polar residues" evidence="11">
    <location>
        <begin position="490"/>
        <end position="511"/>
    </location>
</feature>
<gene>
    <name evidence="13" type="primary">EIF2A</name>
</gene>
<dbReference type="InterPro" id="IPR011387">
    <property type="entry name" value="TIF2A"/>
</dbReference>
<evidence type="ECO:0000256" key="10">
    <source>
        <dbReference type="PIRNR" id="PIRNR017222"/>
    </source>
</evidence>
<dbReference type="PIRSF" id="PIRSF017222">
    <property type="entry name" value="eIF2A"/>
    <property type="match status" value="1"/>
</dbReference>
<dbReference type="GO" id="GO:0043022">
    <property type="term" value="F:ribosome binding"/>
    <property type="evidence" value="ECO:0007669"/>
    <property type="project" value="UniProtKB-UniRule"/>
</dbReference>
<evidence type="ECO:0000313" key="13">
    <source>
        <dbReference type="Ensembl" id="ENSSPUP00000013576.1"/>
    </source>
</evidence>
<keyword evidence="5" id="KW-0853">WD repeat</keyword>
<feature type="domain" description="Translation initiation factor beta propellor-like" evidence="12">
    <location>
        <begin position="199"/>
        <end position="394"/>
    </location>
</feature>
<reference evidence="13" key="1">
    <citation type="submission" date="2025-08" db="UniProtKB">
        <authorList>
            <consortium name="Ensembl"/>
        </authorList>
    </citation>
    <scope>IDENTIFICATION</scope>
</reference>
<dbReference type="GeneTree" id="ENSGT00730000111053"/>
<keyword evidence="7 10" id="KW-0810">Translation regulation</keyword>
<keyword evidence="4 10" id="KW-0396">Initiation factor</keyword>
<dbReference type="FunFam" id="2.130.10.10:FF:000149">
    <property type="entry name" value="Eukaryotic translation initiation factor 2A"/>
    <property type="match status" value="1"/>
</dbReference>
<evidence type="ECO:0000256" key="6">
    <source>
        <dbReference type="ARBA" id="ARBA00022737"/>
    </source>
</evidence>
<evidence type="ECO:0000256" key="4">
    <source>
        <dbReference type="ARBA" id="ARBA00022540"/>
    </source>
</evidence>
<evidence type="ECO:0000256" key="3">
    <source>
        <dbReference type="ARBA" id="ARBA00013819"/>
    </source>
</evidence>
<dbReference type="GO" id="GO:0003743">
    <property type="term" value="F:translation initiation factor activity"/>
    <property type="evidence" value="ECO:0007669"/>
    <property type="project" value="UniProtKB-UniRule"/>
</dbReference>
<dbReference type="GO" id="GO:0006417">
    <property type="term" value="P:regulation of translation"/>
    <property type="evidence" value="ECO:0007669"/>
    <property type="project" value="UniProtKB-KW"/>
</dbReference>
<dbReference type="Gene3D" id="2.130.10.10">
    <property type="entry name" value="YVTN repeat-like/Quinoprotein amine dehydrogenase"/>
    <property type="match status" value="2"/>
</dbReference>
<evidence type="ECO:0000256" key="1">
    <source>
        <dbReference type="ARBA" id="ARBA00003993"/>
    </source>
</evidence>
<evidence type="ECO:0000313" key="14">
    <source>
        <dbReference type="Proteomes" id="UP000694392"/>
    </source>
</evidence>
<dbReference type="InterPro" id="IPR015943">
    <property type="entry name" value="WD40/YVTN_repeat-like_dom_sf"/>
</dbReference>
<name>A0A8D0H2G5_SPHPU</name>
<dbReference type="PANTHER" id="PTHR13227">
    <property type="entry name" value="EUKARYOTIC TRANSLATION INITIATION FACTOR 2A"/>
    <property type="match status" value="1"/>
</dbReference>
<evidence type="ECO:0000256" key="8">
    <source>
        <dbReference type="ARBA" id="ARBA00022917"/>
    </source>
</evidence>
<dbReference type="SUPFAM" id="SSF50978">
    <property type="entry name" value="WD40 repeat-like"/>
    <property type="match status" value="1"/>
</dbReference>
<feature type="compositionally biased region" description="Polar residues" evidence="11">
    <location>
        <begin position="453"/>
        <end position="462"/>
    </location>
</feature>
<proteinExistence type="inferred from homology"/>
<keyword evidence="9" id="KW-0175">Coiled coil</keyword>
<comment type="similarity">
    <text evidence="2 10">Belongs to the WD repeat EIF2A family.</text>
</comment>
<dbReference type="GO" id="GO:0009967">
    <property type="term" value="P:positive regulation of signal transduction"/>
    <property type="evidence" value="ECO:0007669"/>
    <property type="project" value="Ensembl"/>
</dbReference>
<dbReference type="GO" id="GO:0022627">
    <property type="term" value="C:cytosolic small ribosomal subunit"/>
    <property type="evidence" value="ECO:0007669"/>
    <property type="project" value="TreeGrafter"/>
</dbReference>
<dbReference type="AlphaFoldDB" id="A0A8D0H2G5"/>
<keyword evidence="14" id="KW-1185">Reference proteome</keyword>
<comment type="function">
    <text evidence="1 10">Functions in the early steps of protein synthesis of a small number of specific mRNAs. Acts by directing the binding of methionyl-tRNAi to 40S ribosomal subunits. In contrast to the eIF-2 complex, it binds methionyl-tRNAi to 40S subunits in a codon-dependent manner, whereas the eIF-2 complex binds methionyl-tRNAi to 40S subunits in a GTP-dependent manner.</text>
</comment>
<dbReference type="InterPro" id="IPR036322">
    <property type="entry name" value="WD40_repeat_dom_sf"/>
</dbReference>
<reference evidence="13" key="2">
    <citation type="submission" date="2025-09" db="UniProtKB">
        <authorList>
            <consortium name="Ensembl"/>
        </authorList>
    </citation>
    <scope>IDENTIFICATION</scope>
</reference>
<dbReference type="GO" id="GO:0097193">
    <property type="term" value="P:intrinsic apoptotic signaling pathway"/>
    <property type="evidence" value="ECO:0007669"/>
    <property type="project" value="Ensembl"/>
</dbReference>
<dbReference type="GO" id="GO:0003729">
    <property type="term" value="F:mRNA binding"/>
    <property type="evidence" value="ECO:0007669"/>
    <property type="project" value="TreeGrafter"/>
</dbReference>
<accession>A0A8D0H2G5</accession>
<evidence type="ECO:0000259" key="12">
    <source>
        <dbReference type="Pfam" id="PF08662"/>
    </source>
</evidence>
<sequence length="569" mass="62927">MVNGPPQFSENTTFQRDSGKNCKVFAFSKDGTLFAWCNGEQLNVGNVTNLGLLRSFDLPKVVCLELSPKNTVLATWQAYTTGKDGTAGTPNLQLYDLKTGKCLKSFIQKKMQNWCPCWSDDESICTRNVNNELHFFENNNFNTIANKLHLQKVNDYVLSPGDQPSKVAVYVPGSKGAPSFVRLYQYPNFGGPHSALANKSFFKDDKVTMLWNSKATAVLVIASTDVDKTGASYYGEQTLHYIASNGESAVVQLPKSGPIYDVAWNPNSTEFCAVYGFMPAKATVFNLKCDPVFDFGTGPRNAAYYSPQGCILVLAGFGNLRGQMEVWDIKNYKLISKPVASDSTYFAWCPDGEHVVTATCSPRLRVGNGYKICHYTGSVLHKYEVPANEELWQVVWQPFLDGVFPEKAVAYQAVPSELPSAEPKVAQAYRPPALRNKPVTSSKLHEEEPPQNMKPQSGSTDKPLSKTALKNQRKHEAKKAAKQEAKADGNQESTPSPPLESTQRNTMTAITSGDPEVDKKIKNLKKKLKAIEQLKDQAASGKPLEKNQLQKIQKEAVLLKELENLELGI</sequence>
<feature type="compositionally biased region" description="Basic and acidic residues" evidence="11">
    <location>
        <begin position="478"/>
        <end position="489"/>
    </location>
</feature>
<keyword evidence="6" id="KW-0677">Repeat</keyword>
<dbReference type="GO" id="GO:0032933">
    <property type="term" value="P:SREBP signaling pathway"/>
    <property type="evidence" value="ECO:0007669"/>
    <property type="project" value="Ensembl"/>
</dbReference>
<organism evidence="13 14">
    <name type="scientific">Sphenodon punctatus</name>
    <name type="common">Tuatara</name>
    <name type="synonym">Hatteria punctata</name>
    <dbReference type="NCBI Taxonomy" id="8508"/>
    <lineage>
        <taxon>Eukaryota</taxon>
        <taxon>Metazoa</taxon>
        <taxon>Chordata</taxon>
        <taxon>Craniata</taxon>
        <taxon>Vertebrata</taxon>
        <taxon>Euteleostomi</taxon>
        <taxon>Lepidosauria</taxon>
        <taxon>Sphenodontia</taxon>
        <taxon>Sphenodontidae</taxon>
        <taxon>Sphenodon</taxon>
    </lineage>
</organism>
<dbReference type="Ensembl" id="ENSSPUT00000014479.1">
    <property type="protein sequence ID" value="ENSSPUP00000013576.1"/>
    <property type="gene ID" value="ENSSPUG00000010458.1"/>
</dbReference>
<dbReference type="GO" id="GO:0000049">
    <property type="term" value="F:tRNA binding"/>
    <property type="evidence" value="ECO:0007669"/>
    <property type="project" value="UniProtKB-UniRule"/>
</dbReference>
<evidence type="ECO:0000256" key="9">
    <source>
        <dbReference type="ARBA" id="ARBA00023054"/>
    </source>
</evidence>
<evidence type="ECO:0000256" key="11">
    <source>
        <dbReference type="SAM" id="MobiDB-lite"/>
    </source>
</evidence>
<keyword evidence="8 10" id="KW-0648">Protein biosynthesis</keyword>
<dbReference type="Pfam" id="PF08662">
    <property type="entry name" value="eIF2A"/>
    <property type="match status" value="1"/>
</dbReference>
<evidence type="ECO:0000256" key="2">
    <source>
        <dbReference type="ARBA" id="ARBA00009573"/>
    </source>
</evidence>
<dbReference type="OMA" id="RCCAYSP"/>
<dbReference type="GO" id="GO:0005850">
    <property type="term" value="C:eukaryotic translation initiation factor 2 complex"/>
    <property type="evidence" value="ECO:0007669"/>
    <property type="project" value="Ensembl"/>
</dbReference>
<evidence type="ECO:0000256" key="5">
    <source>
        <dbReference type="ARBA" id="ARBA00022574"/>
    </source>
</evidence>
<dbReference type="InterPro" id="IPR013979">
    <property type="entry name" value="TIF_beta_prop-like"/>
</dbReference>
<evidence type="ECO:0000256" key="7">
    <source>
        <dbReference type="ARBA" id="ARBA00022845"/>
    </source>
</evidence>
<protein>
    <recommendedName>
        <fullName evidence="3 10">Eukaryotic translation initiation factor 2A</fullName>
        <shortName evidence="10">eIF-2A</shortName>
    </recommendedName>
</protein>
<feature type="region of interest" description="Disordered" evidence="11">
    <location>
        <begin position="420"/>
        <end position="517"/>
    </location>
</feature>